<feature type="binding site" evidence="10">
    <location>
        <begin position="346"/>
        <end position="352"/>
    </location>
    <ligand>
        <name>substrate</name>
    </ligand>
</feature>
<evidence type="ECO:0000313" key="14">
    <source>
        <dbReference type="EMBL" id="OCT51563.1"/>
    </source>
</evidence>
<feature type="binding site" evidence="10">
    <location>
        <position position="136"/>
    </location>
    <ligand>
        <name>IMP</name>
        <dbReference type="ChEBI" id="CHEBI:58053"/>
    </ligand>
</feature>
<comment type="caution">
    <text evidence="14">The sequence shown here is derived from an EMBL/GenBank/DDBJ whole genome shotgun (WGS) entry which is preliminary data.</text>
</comment>
<dbReference type="VEuPathDB" id="FungiDB:CLCR_08536"/>
<dbReference type="PANTHER" id="PTHR11846">
    <property type="entry name" value="ADENYLOSUCCINATE SYNTHETASE"/>
    <property type="match status" value="1"/>
</dbReference>
<dbReference type="InterPro" id="IPR042111">
    <property type="entry name" value="Adenylosuccinate_synth_dom3"/>
</dbReference>
<comment type="function">
    <text evidence="10">Plays an important role in the de novo pathway and in the salvage pathway of purine nucleotide biosynthesis. Catalyzes the first commited step in the biosynthesis of AMP from IMP.</text>
</comment>
<dbReference type="GO" id="GO:0005737">
    <property type="term" value="C:cytoplasm"/>
    <property type="evidence" value="ECO:0007669"/>
    <property type="project" value="UniProtKB-SubCell"/>
</dbReference>
<evidence type="ECO:0000256" key="8">
    <source>
        <dbReference type="ARBA" id="ARBA00022842"/>
    </source>
</evidence>
<dbReference type="InterPro" id="IPR027417">
    <property type="entry name" value="P-loop_NTPase"/>
</dbReference>
<feature type="binding site" evidence="10">
    <location>
        <position position="259"/>
    </location>
    <ligand>
        <name>IMP</name>
        <dbReference type="ChEBI" id="CHEBI:58053"/>
    </ligand>
</feature>
<evidence type="ECO:0000256" key="3">
    <source>
        <dbReference type="ARBA" id="ARBA00022490"/>
    </source>
</evidence>
<feature type="binding site" evidence="10">
    <location>
        <position position="274"/>
    </location>
    <ligand>
        <name>IMP</name>
        <dbReference type="ChEBI" id="CHEBI:58053"/>
    </ligand>
</feature>
<evidence type="ECO:0000256" key="5">
    <source>
        <dbReference type="ARBA" id="ARBA00022723"/>
    </source>
</evidence>
<feature type="region of interest" description="Disordered" evidence="13">
    <location>
        <begin position="228"/>
        <end position="249"/>
    </location>
</feature>
<proteinExistence type="inferred from homology"/>
<dbReference type="Gene3D" id="1.10.300.10">
    <property type="entry name" value="Adenylosuccinate Synthetase, subunit A, domain 2"/>
    <property type="match status" value="1"/>
</dbReference>
<keyword evidence="3 10" id="KW-0963">Cytoplasm</keyword>
<dbReference type="InterPro" id="IPR042110">
    <property type="entry name" value="Adenylosuccinate_synth_dom2"/>
</dbReference>
<comment type="subcellular location">
    <subcellularLocation>
        <location evidence="10">Cytoplasm</location>
    </subcellularLocation>
</comment>
<comment type="pathway">
    <text evidence="10 12">Purine metabolism; AMP biosynthesis via de novo pathway; AMP from IMP: step 1/2.</text>
</comment>
<feature type="binding site" evidence="10">
    <location>
        <begin position="460"/>
        <end position="462"/>
    </location>
    <ligand>
        <name>GTP</name>
        <dbReference type="ChEBI" id="CHEBI:37565"/>
    </ligand>
</feature>
<feature type="binding site" evidence="10">
    <location>
        <position position="150"/>
    </location>
    <ligand>
        <name>IMP</name>
        <dbReference type="ChEBI" id="CHEBI:58053"/>
        <note>ligand shared between dimeric partners</note>
    </ligand>
</feature>
<feature type="binding site" evidence="10">
    <location>
        <position position="350"/>
    </location>
    <ligand>
        <name>IMP</name>
        <dbReference type="ChEBI" id="CHEBI:58053"/>
    </ligand>
</feature>
<dbReference type="Pfam" id="PF00709">
    <property type="entry name" value="Adenylsucc_synt"/>
    <property type="match status" value="2"/>
</dbReference>
<dbReference type="Proteomes" id="UP000094526">
    <property type="component" value="Unassembled WGS sequence"/>
</dbReference>
<evidence type="ECO:0000256" key="11">
    <source>
        <dbReference type="PROSITE-ProRule" id="PRU10134"/>
    </source>
</evidence>
<keyword evidence="6 10" id="KW-0547">Nucleotide-binding</keyword>
<evidence type="ECO:0000256" key="6">
    <source>
        <dbReference type="ARBA" id="ARBA00022741"/>
    </source>
</evidence>
<keyword evidence="15" id="KW-1185">Reference proteome</keyword>
<dbReference type="InterPro" id="IPR042109">
    <property type="entry name" value="Adenylosuccinate_synth_dom1"/>
</dbReference>
<keyword evidence="7 10" id="KW-0658">Purine biosynthesis</keyword>
<feature type="binding site" evidence="10">
    <location>
        <position position="13"/>
    </location>
    <ligand>
        <name>Mg(2+)</name>
        <dbReference type="ChEBI" id="CHEBI:18420"/>
    </ligand>
</feature>
<dbReference type="AlphaFoldDB" id="A0A1C1CSU2"/>
<feature type="active site" evidence="11">
    <location>
        <position position="147"/>
    </location>
</feature>
<dbReference type="PROSITE" id="PS00513">
    <property type="entry name" value="ADENYLOSUCCIN_SYN_2"/>
    <property type="match status" value="1"/>
</dbReference>
<comment type="catalytic activity">
    <reaction evidence="10 12">
        <text>IMP + L-aspartate + GTP = N(6)-(1,2-dicarboxyethyl)-AMP + GDP + phosphate + 2 H(+)</text>
        <dbReference type="Rhea" id="RHEA:15753"/>
        <dbReference type="ChEBI" id="CHEBI:15378"/>
        <dbReference type="ChEBI" id="CHEBI:29991"/>
        <dbReference type="ChEBI" id="CHEBI:37565"/>
        <dbReference type="ChEBI" id="CHEBI:43474"/>
        <dbReference type="ChEBI" id="CHEBI:57567"/>
        <dbReference type="ChEBI" id="CHEBI:58053"/>
        <dbReference type="ChEBI" id="CHEBI:58189"/>
        <dbReference type="EC" id="6.3.4.4"/>
    </reaction>
</comment>
<dbReference type="Gene3D" id="3.90.170.10">
    <property type="entry name" value="Adenylosuccinate Synthetase, subunit A, domain 3"/>
    <property type="match status" value="1"/>
</dbReference>
<dbReference type="UniPathway" id="UPA00075">
    <property type="reaction ID" value="UER00335"/>
</dbReference>
<dbReference type="SMART" id="SM00788">
    <property type="entry name" value="Adenylsucc_synt"/>
    <property type="match status" value="1"/>
</dbReference>
<comment type="subunit">
    <text evidence="2 10">Homodimer.</text>
</comment>
<comment type="cofactor">
    <cofactor evidence="10">
        <name>Mg(2+)</name>
        <dbReference type="ChEBI" id="CHEBI:18420"/>
    </cofactor>
    <text evidence="10">Binds 1 Mg(2+) ion per subunit.</text>
</comment>
<dbReference type="VEuPathDB" id="FungiDB:G647_06530"/>
<keyword evidence="4 10" id="KW-0436">Ligase</keyword>
<dbReference type="PANTHER" id="PTHR11846:SF0">
    <property type="entry name" value="ADENYLOSUCCINATE SYNTHETASE"/>
    <property type="match status" value="1"/>
</dbReference>
<feature type="binding site" evidence="10">
    <location>
        <begin position="38"/>
        <end position="41"/>
    </location>
    <ligand>
        <name>IMP</name>
        <dbReference type="ChEBI" id="CHEBI:58053"/>
    </ligand>
</feature>
<evidence type="ECO:0000256" key="10">
    <source>
        <dbReference type="HAMAP-Rule" id="MF_03125"/>
    </source>
</evidence>
<dbReference type="CDD" id="cd03108">
    <property type="entry name" value="AdSS"/>
    <property type="match status" value="1"/>
</dbReference>
<feature type="compositionally biased region" description="Low complexity" evidence="13">
    <location>
        <begin position="237"/>
        <end position="249"/>
    </location>
</feature>
<evidence type="ECO:0000256" key="9">
    <source>
        <dbReference type="ARBA" id="ARBA00023134"/>
    </source>
</evidence>
<dbReference type="InterPro" id="IPR033128">
    <property type="entry name" value="Adenylosuccin_syn_Lys_AS"/>
</dbReference>
<dbReference type="EMBL" id="LGRB01000009">
    <property type="protein sequence ID" value="OCT51563.1"/>
    <property type="molecule type" value="Genomic_DNA"/>
</dbReference>
<accession>A0A1C1CSU2</accession>
<sequence>MPVTLVLGAQWGDEGKGKLVDILASSADLVCRAAGGNNAGHTIVVNGTTYDFHILPSGLINPSCKYNLIGTGCVVHIPSFFKELAALEEKGLEGVRDRILVSDRAHVCFDLHGVVDGISEDKSKSVDGGKNMIGTTRKGIGPCYSDKVARRGVTFWMLVNEQQRWERRLRDLEAGYRKLYGDDALRGYSVEDEIAKLRGWRDELAKYVVDQTPLLAQAVGNKGIATANGAGSGSGSGSASTTQQSSSSSRMNILIEGANALLLDIDHGTYPYVTSSNTGLGGVFTGLAGLSPQSLSSPGSNIVGVVKAYTTRVGSGPFPTELGAAISPTDAEYGERLQRVGREFGVTTGRKRRCGWFDLVLVKYSAAVNCYTQINLTKLDVLDDFEEIRVATAYTHNGQTLESFPADLDVMENMQVEYKTFKGWKTTTTGIKQFGHLPWEAREYIAFIEAQVGVPIKWIGTGPRREDMCVR</sequence>
<feature type="active site" description="Proton donor" evidence="10">
    <location>
        <position position="41"/>
    </location>
</feature>
<dbReference type="EC" id="6.3.4.4" evidence="10 12"/>
<comment type="similarity">
    <text evidence="10 12">Belongs to the adenylosuccinate synthetase family.</text>
</comment>
<feature type="binding site" evidence="10">
    <location>
        <begin position="12"/>
        <end position="18"/>
    </location>
    <ligand>
        <name>GTP</name>
        <dbReference type="ChEBI" id="CHEBI:37565"/>
    </ligand>
</feature>
<comment type="function">
    <text evidence="1">Plays an important role in the de novo pathway and in the salvage pathway of purine nucleotide biosynthesis. Catalyzes the first committed step in the biosynthesis of AMP from IMP.</text>
</comment>
<dbReference type="HAMAP" id="MF_00011">
    <property type="entry name" value="Adenylosucc_synth"/>
    <property type="match status" value="1"/>
</dbReference>
<dbReference type="GO" id="GO:0004019">
    <property type="term" value="F:adenylosuccinate synthase activity"/>
    <property type="evidence" value="ECO:0007669"/>
    <property type="project" value="UniProtKB-UniRule"/>
</dbReference>
<name>A0A1C1CSU2_9EURO</name>
<reference evidence="15" key="1">
    <citation type="submission" date="2015-07" db="EMBL/GenBank/DDBJ databases">
        <authorList>
            <person name="Teixeira M.M."/>
            <person name="Souza R.C."/>
            <person name="Almeida L.G."/>
            <person name="Vicente V.A."/>
            <person name="de Hoog S."/>
            <person name="Bocca A.L."/>
            <person name="de Almeida S.R."/>
            <person name="Vasconcelos A.T."/>
            <person name="Felipe M.S."/>
        </authorList>
    </citation>
    <scope>NUCLEOTIDE SEQUENCE [LARGE SCALE GENOMIC DNA]</scope>
    <source>
        <strain evidence="15">KSF</strain>
    </source>
</reference>
<dbReference type="InterPro" id="IPR018220">
    <property type="entry name" value="Adenylosuccin_syn_GTP-bd"/>
</dbReference>
<dbReference type="FunFam" id="3.90.170.10:FF:000001">
    <property type="entry name" value="Adenylosuccinate synthetase"/>
    <property type="match status" value="1"/>
</dbReference>
<evidence type="ECO:0000256" key="2">
    <source>
        <dbReference type="ARBA" id="ARBA00011738"/>
    </source>
</evidence>
<keyword evidence="9 10" id="KW-0342">GTP-binding</keyword>
<feature type="binding site" evidence="10">
    <location>
        <begin position="13"/>
        <end position="16"/>
    </location>
    <ligand>
        <name>IMP</name>
        <dbReference type="ChEBI" id="CHEBI:58053"/>
    </ligand>
</feature>
<evidence type="ECO:0000313" key="15">
    <source>
        <dbReference type="Proteomes" id="UP000094526"/>
    </source>
</evidence>
<protein>
    <recommendedName>
        <fullName evidence="10 12">Adenylosuccinate synthetase</fullName>
        <shortName evidence="10">AMPSase</shortName>
        <shortName evidence="10">AdSS</shortName>
        <ecNumber evidence="10 12">6.3.4.4</ecNumber>
    </recommendedName>
    <alternativeName>
        <fullName evidence="10">IMP--aspartate ligase</fullName>
    </alternativeName>
</protein>
<dbReference type="eggNOG" id="KOG1355">
    <property type="taxonomic scope" value="Eukaryota"/>
</dbReference>
<dbReference type="OrthoDB" id="10265645at2759"/>
<evidence type="ECO:0000256" key="13">
    <source>
        <dbReference type="SAM" id="MobiDB-lite"/>
    </source>
</evidence>
<organism evidence="14 15">
    <name type="scientific">Cladophialophora carrionii</name>
    <dbReference type="NCBI Taxonomy" id="86049"/>
    <lineage>
        <taxon>Eukaryota</taxon>
        <taxon>Fungi</taxon>
        <taxon>Dikarya</taxon>
        <taxon>Ascomycota</taxon>
        <taxon>Pezizomycotina</taxon>
        <taxon>Eurotiomycetes</taxon>
        <taxon>Chaetothyriomycetidae</taxon>
        <taxon>Chaetothyriales</taxon>
        <taxon>Herpotrichiellaceae</taxon>
        <taxon>Cladophialophora</taxon>
    </lineage>
</organism>
<dbReference type="GO" id="GO:0005525">
    <property type="term" value="F:GTP binding"/>
    <property type="evidence" value="ECO:0007669"/>
    <property type="project" value="UniProtKB-UniRule"/>
</dbReference>
<dbReference type="GO" id="GO:0071276">
    <property type="term" value="P:cellular response to cadmium ion"/>
    <property type="evidence" value="ECO:0007669"/>
    <property type="project" value="EnsemblFungi"/>
</dbReference>
<evidence type="ECO:0000256" key="1">
    <source>
        <dbReference type="ARBA" id="ARBA00003779"/>
    </source>
</evidence>
<dbReference type="SUPFAM" id="SSF52540">
    <property type="entry name" value="P-loop containing nucleoside triphosphate hydrolases"/>
    <property type="match status" value="1"/>
</dbReference>
<dbReference type="GO" id="GO:0044208">
    <property type="term" value="P:'de novo' AMP biosynthetic process"/>
    <property type="evidence" value="ECO:0007669"/>
    <property type="project" value="UniProtKB-UniRule"/>
</dbReference>
<feature type="binding site" evidence="10">
    <location>
        <begin position="40"/>
        <end position="42"/>
    </location>
    <ligand>
        <name>GTP</name>
        <dbReference type="ChEBI" id="CHEBI:37565"/>
    </ligand>
</feature>
<dbReference type="GO" id="GO:0046040">
    <property type="term" value="P:IMP metabolic process"/>
    <property type="evidence" value="ECO:0007669"/>
    <property type="project" value="TreeGrafter"/>
</dbReference>
<keyword evidence="5 10" id="KW-0479">Metal-binding</keyword>
<evidence type="ECO:0000256" key="4">
    <source>
        <dbReference type="ARBA" id="ARBA00022598"/>
    </source>
</evidence>
<feature type="binding site" evidence="10">
    <location>
        <begin position="378"/>
        <end position="380"/>
    </location>
    <ligand>
        <name>GTP</name>
        <dbReference type="ChEBI" id="CHEBI:37565"/>
    </ligand>
</feature>
<dbReference type="PROSITE" id="PS01266">
    <property type="entry name" value="ADENYLOSUCCIN_SYN_1"/>
    <property type="match status" value="1"/>
</dbReference>
<feature type="binding site" evidence="10">
    <location>
        <position position="352"/>
    </location>
    <ligand>
        <name>GTP</name>
        <dbReference type="ChEBI" id="CHEBI:37565"/>
    </ligand>
</feature>
<feature type="binding site" evidence="10">
    <location>
        <position position="40"/>
    </location>
    <ligand>
        <name>Mg(2+)</name>
        <dbReference type="ChEBI" id="CHEBI:18420"/>
    </ligand>
</feature>
<dbReference type="InterPro" id="IPR001114">
    <property type="entry name" value="Adenylosuccinate_synthetase"/>
</dbReference>
<dbReference type="GO" id="GO:0016208">
    <property type="term" value="F:AMP binding"/>
    <property type="evidence" value="ECO:0007669"/>
    <property type="project" value="EnsemblFungi"/>
</dbReference>
<dbReference type="GO" id="GO:0019002">
    <property type="term" value="F:GMP binding"/>
    <property type="evidence" value="ECO:0007669"/>
    <property type="project" value="EnsemblFungi"/>
</dbReference>
<gene>
    <name evidence="14" type="ORF">CLCR_08536</name>
</gene>
<dbReference type="Gene3D" id="3.40.440.10">
    <property type="entry name" value="Adenylosuccinate Synthetase, subunit A, domain 1"/>
    <property type="match status" value="1"/>
</dbReference>
<dbReference type="STRING" id="86049.A0A1C1CSU2"/>
<dbReference type="GO" id="GO:0000287">
    <property type="term" value="F:magnesium ion binding"/>
    <property type="evidence" value="ECO:0007669"/>
    <property type="project" value="UniProtKB-UniRule"/>
</dbReference>
<evidence type="ECO:0000256" key="7">
    <source>
        <dbReference type="ARBA" id="ARBA00022755"/>
    </source>
</evidence>
<comment type="function">
    <text evidence="12">Plays an important role in the de novo pathway of purine nucleotide biosynthesis.</text>
</comment>
<evidence type="ECO:0000256" key="12">
    <source>
        <dbReference type="RuleBase" id="RU000520"/>
    </source>
</evidence>
<feature type="active site" description="Proton acceptor" evidence="10">
    <location>
        <position position="13"/>
    </location>
</feature>
<keyword evidence="8 10" id="KW-0460">Magnesium</keyword>